<dbReference type="PANTHER" id="PTHR30189">
    <property type="entry name" value="LPS-ASSEMBLY PROTEIN"/>
    <property type="match status" value="1"/>
</dbReference>
<gene>
    <name evidence="3" type="primary">lptD</name>
    <name evidence="3" type="ordered locus">Gbem_3347</name>
</gene>
<name>B5EAK3_CITBB</name>
<keyword evidence="1" id="KW-0732">Signal</keyword>
<sequence length="684" mass="77058">MKAARAAWLLTYLLLLAIPAQGELAVPVDKEVTLKANDLSVDVPTQSYRAQGEVHITQDGLSLLADSVVYRRLTGEAQAQGGVFMERSGDTMKGDSLSLNLLSQKGELLNGELFVKRSNFRLRAERLEKTGPDDYKMTKGTFTTCDGDKPSWRFEARQVKVTLEDFATAKDAVFYAGDVPIFYTPYLIFPANIERQSGLLLPKLGYSSKKGFYYDQPYYWAINPSQEATFDLDLESSRGAGGGVDYRYLRPHGSSGRLQAFGIYDTQKSEFRGEVDQQHLELLTPRLTLASNIHLITDRRYFLDYGEFSGDYNRQYLESTVSFDQRWERSGLFGELRYTDDLEAPNNDATLQRLPTIGFIAAGEKVGPAFFSMDSRFTNFQREAGATGQRLQLHPRLAWYGKPAGLLDLSLYGGYQQRMYSAQGKSSESGWRQLGQADAGGSLSLPLERVYDGRLRHLMIPAVEYSFVQQRRDDDLPFFDYDDRVLGQNAVRWSLSNVVTRKFAEADGIPEYRDLLYLKLSQGYWLSGQRRDLLTLVDEGHRLTDLMLEGVLTPVQRLSVAFDTRYNMSDSQFSTANVGVELKGEGRDKAKLGYRHSRGEVDYVEGGFTFPVTKDITADLLGRFSADSGEFLESRYAVEYRRQCWSVVFSYSDRVGSRNVAGEQQFSVNFTLAGLGSLGPLRAF</sequence>
<proteinExistence type="inferred from homology"/>
<dbReference type="InterPro" id="IPR050218">
    <property type="entry name" value="LptD"/>
</dbReference>
<evidence type="ECO:0000259" key="2">
    <source>
        <dbReference type="Pfam" id="PF04453"/>
    </source>
</evidence>
<feature type="signal peptide" evidence="1">
    <location>
        <begin position="1"/>
        <end position="22"/>
    </location>
</feature>
<dbReference type="HOGENOM" id="CLU_009039_0_0_7"/>
<evidence type="ECO:0000256" key="1">
    <source>
        <dbReference type="SAM" id="SignalP"/>
    </source>
</evidence>
<dbReference type="GO" id="GO:0015920">
    <property type="term" value="P:lipopolysaccharide transport"/>
    <property type="evidence" value="ECO:0007669"/>
    <property type="project" value="InterPro"/>
</dbReference>
<dbReference type="InterPro" id="IPR020889">
    <property type="entry name" value="LipoPS_assembly_LptD"/>
</dbReference>
<reference evidence="3 4" key="1">
    <citation type="submission" date="2008-07" db="EMBL/GenBank/DDBJ databases">
        <title>Complete sequence of Geobacter bemidjiensis BEM.</title>
        <authorList>
            <consortium name="US DOE Joint Genome Institute"/>
            <person name="Lucas S."/>
            <person name="Copeland A."/>
            <person name="Lapidus A."/>
            <person name="Glavina del Rio T."/>
            <person name="Dalin E."/>
            <person name="Tice H."/>
            <person name="Bruce D."/>
            <person name="Goodwin L."/>
            <person name="Pitluck S."/>
            <person name="Kiss H."/>
            <person name="Brettin T."/>
            <person name="Detter J.C."/>
            <person name="Han C."/>
            <person name="Kuske C.R."/>
            <person name="Schmutz J."/>
            <person name="Larimer F."/>
            <person name="Land M."/>
            <person name="Hauser L."/>
            <person name="Kyrpides N."/>
            <person name="Lykidis A."/>
            <person name="Lovley D."/>
            <person name="Richardson P."/>
        </authorList>
    </citation>
    <scope>NUCLEOTIDE SEQUENCE [LARGE SCALE GENOMIC DNA]</scope>
    <source>
        <strain evidence="4">ATCC BAA-1014 / DSM 16622 / JCM 12645 / Bem</strain>
    </source>
</reference>
<dbReference type="AlphaFoldDB" id="B5EAK3"/>
<dbReference type="STRING" id="404380.Gbem_3347"/>
<keyword evidence="4" id="KW-1185">Reference proteome</keyword>
<dbReference type="HAMAP" id="MF_01411">
    <property type="entry name" value="LPS_assembly_LptD"/>
    <property type="match status" value="1"/>
</dbReference>
<evidence type="ECO:0000313" key="4">
    <source>
        <dbReference type="Proteomes" id="UP000008825"/>
    </source>
</evidence>
<dbReference type="EMBL" id="CP001124">
    <property type="protein sequence ID" value="ACH40342.1"/>
    <property type="molecule type" value="Genomic_DNA"/>
</dbReference>
<protein>
    <submittedName>
        <fullName evidence="3">Lipopolysaccharide biogenesis outer membrane protein LptD, putative</fullName>
    </submittedName>
</protein>
<dbReference type="Proteomes" id="UP000008825">
    <property type="component" value="Chromosome"/>
</dbReference>
<reference evidence="3 4" key="2">
    <citation type="journal article" date="2010" name="BMC Genomics">
        <title>The genome of Geobacter bemidjiensis, exemplar for the subsurface clade of Geobacter species that predominate in Fe(III)-reducing subsurface environments.</title>
        <authorList>
            <person name="Aklujkar M."/>
            <person name="Young N.D."/>
            <person name="Holmes D."/>
            <person name="Chavan M."/>
            <person name="Risso C."/>
            <person name="Kiss H.E."/>
            <person name="Han C.S."/>
            <person name="Land M.L."/>
            <person name="Lovley D.R."/>
        </authorList>
    </citation>
    <scope>NUCLEOTIDE SEQUENCE [LARGE SCALE GENOMIC DNA]</scope>
    <source>
        <strain evidence="4">ATCC BAA-1014 / DSM 16622 / JCM 12645 / Bem</strain>
    </source>
</reference>
<dbReference type="GO" id="GO:0043165">
    <property type="term" value="P:Gram-negative-bacterium-type cell outer membrane assembly"/>
    <property type="evidence" value="ECO:0007669"/>
    <property type="project" value="InterPro"/>
</dbReference>
<dbReference type="Pfam" id="PF04453">
    <property type="entry name" value="LptD"/>
    <property type="match status" value="1"/>
</dbReference>
<dbReference type="KEGG" id="gbm:Gbem_3347"/>
<dbReference type="InterPro" id="IPR007543">
    <property type="entry name" value="LptD_C"/>
</dbReference>
<dbReference type="OrthoDB" id="9760225at2"/>
<dbReference type="GO" id="GO:0009279">
    <property type="term" value="C:cell outer membrane"/>
    <property type="evidence" value="ECO:0007669"/>
    <property type="project" value="InterPro"/>
</dbReference>
<dbReference type="PANTHER" id="PTHR30189:SF1">
    <property type="entry name" value="LPS-ASSEMBLY PROTEIN LPTD"/>
    <property type="match status" value="1"/>
</dbReference>
<feature type="chain" id="PRO_5039925580" evidence="1">
    <location>
        <begin position="23"/>
        <end position="684"/>
    </location>
</feature>
<accession>B5EAK3</accession>
<dbReference type="RefSeq" id="WP_012531775.1">
    <property type="nucleotide sequence ID" value="NC_011146.1"/>
</dbReference>
<dbReference type="eggNOG" id="COG1452">
    <property type="taxonomic scope" value="Bacteria"/>
</dbReference>
<evidence type="ECO:0000313" key="3">
    <source>
        <dbReference type="EMBL" id="ACH40342.1"/>
    </source>
</evidence>
<organism evidence="3 4">
    <name type="scientific">Citrifermentans bemidjiense (strain ATCC BAA-1014 / DSM 16622 / JCM 12645 / Bem)</name>
    <name type="common">Geobacter bemidjiensis</name>
    <dbReference type="NCBI Taxonomy" id="404380"/>
    <lineage>
        <taxon>Bacteria</taxon>
        <taxon>Pseudomonadati</taxon>
        <taxon>Thermodesulfobacteriota</taxon>
        <taxon>Desulfuromonadia</taxon>
        <taxon>Geobacterales</taxon>
        <taxon>Geobacteraceae</taxon>
        <taxon>Citrifermentans</taxon>
    </lineage>
</organism>
<feature type="domain" description="LptD C-terminal" evidence="2">
    <location>
        <begin position="271"/>
        <end position="603"/>
    </location>
</feature>
<dbReference type="GO" id="GO:1990351">
    <property type="term" value="C:transporter complex"/>
    <property type="evidence" value="ECO:0007669"/>
    <property type="project" value="TreeGrafter"/>
</dbReference>